<dbReference type="InterPro" id="IPR036390">
    <property type="entry name" value="WH_DNA-bd_sf"/>
</dbReference>
<evidence type="ECO:0000313" key="8">
    <source>
        <dbReference type="Proteomes" id="UP001318040"/>
    </source>
</evidence>
<evidence type="ECO:0000256" key="5">
    <source>
        <dbReference type="ARBA" id="ARBA00022490"/>
    </source>
</evidence>
<dbReference type="PANTHER" id="PTHR13149:SF0">
    <property type="entry name" value="VACUOLAR PROTEIN-SORTING-ASSOCIATED PROTEIN 25"/>
    <property type="match status" value="1"/>
</dbReference>
<proteinExistence type="inferred from homology"/>
<dbReference type="GO" id="GO:0005198">
    <property type="term" value="F:structural molecule activity"/>
    <property type="evidence" value="ECO:0007669"/>
    <property type="project" value="TreeGrafter"/>
</dbReference>
<dbReference type="GO" id="GO:0043328">
    <property type="term" value="P:protein transport to vacuole involved in ubiquitin-dependent protein catabolic process via the multivesicular body sorting pathway"/>
    <property type="evidence" value="ECO:0007669"/>
    <property type="project" value="TreeGrafter"/>
</dbReference>
<evidence type="ECO:0000256" key="3">
    <source>
        <dbReference type="ARBA" id="ARBA00017934"/>
    </source>
</evidence>
<accession>A0AAJ7XEE6</accession>
<dbReference type="PANTHER" id="PTHR13149">
    <property type="entry name" value="VACUOLAR PROTEIN SORTING-ASSOCIATED PROTEIN VPS25"/>
    <property type="match status" value="1"/>
</dbReference>
<dbReference type="InterPro" id="IPR036388">
    <property type="entry name" value="WH-like_DNA-bd_sf"/>
</dbReference>
<organism evidence="8 9">
    <name type="scientific">Petromyzon marinus</name>
    <name type="common">Sea lamprey</name>
    <dbReference type="NCBI Taxonomy" id="7757"/>
    <lineage>
        <taxon>Eukaryota</taxon>
        <taxon>Metazoa</taxon>
        <taxon>Chordata</taxon>
        <taxon>Craniata</taxon>
        <taxon>Vertebrata</taxon>
        <taxon>Cyclostomata</taxon>
        <taxon>Hyperoartia</taxon>
        <taxon>Petromyzontiformes</taxon>
        <taxon>Petromyzontidae</taxon>
        <taxon>Petromyzon</taxon>
    </lineage>
</organism>
<evidence type="ECO:0000313" key="9">
    <source>
        <dbReference type="RefSeq" id="XP_032831290.1"/>
    </source>
</evidence>
<dbReference type="GO" id="GO:0000814">
    <property type="term" value="C:ESCRT II complex"/>
    <property type="evidence" value="ECO:0007669"/>
    <property type="project" value="InterPro"/>
</dbReference>
<gene>
    <name evidence="9" type="primary">VPS25</name>
</gene>
<evidence type="ECO:0000256" key="7">
    <source>
        <dbReference type="ARBA" id="ARBA00030094"/>
    </source>
</evidence>
<dbReference type="GO" id="GO:0042803">
    <property type="term" value="F:protein homodimerization activity"/>
    <property type="evidence" value="ECO:0007669"/>
    <property type="project" value="TreeGrafter"/>
</dbReference>
<dbReference type="Proteomes" id="UP001318040">
    <property type="component" value="Chromosome 56"/>
</dbReference>
<name>A0AAJ7XEE6_PETMA</name>
<dbReference type="InterPro" id="IPR008570">
    <property type="entry name" value="ESCRT-II_cplx_Vps25-sub"/>
</dbReference>
<sequence>MSFSFPWQHRFPPFYTLQPNADTRQKQLSAWCSLVLDYCRAERIFTMDVLEVQDSALFHNKTIHRKLSLEMINIIMDELRKRGSVEWQDKTRTRCLIMWRRPEEWGKLIHQWVMKSGMSNTVCTLYELTHGEDTAREEFHGLDEWLLLRALESLQEEGRAEVMSIGDGKGVKFF</sequence>
<keyword evidence="4" id="KW-0813">Transport</keyword>
<dbReference type="Gene3D" id="1.10.10.570">
    <property type="entry name" value="Winged helix' DNA-binding domain. Chain C. Domain 1"/>
    <property type="match status" value="1"/>
</dbReference>
<dbReference type="KEGG" id="pmrn:116954698"/>
<dbReference type="CTD" id="84313"/>
<dbReference type="FunFam" id="1.10.10.10:FF:000141">
    <property type="entry name" value="vacuolar protein-sorting-associated protein 25"/>
    <property type="match status" value="1"/>
</dbReference>
<evidence type="ECO:0000256" key="6">
    <source>
        <dbReference type="ARBA" id="ARBA00022927"/>
    </source>
</evidence>
<evidence type="ECO:0000256" key="4">
    <source>
        <dbReference type="ARBA" id="ARBA00022448"/>
    </source>
</evidence>
<dbReference type="SUPFAM" id="SSF46785">
    <property type="entry name" value="Winged helix' DNA-binding domain"/>
    <property type="match status" value="2"/>
</dbReference>
<dbReference type="RefSeq" id="XP_032831290.1">
    <property type="nucleotide sequence ID" value="XM_032975399.1"/>
</dbReference>
<evidence type="ECO:0000256" key="1">
    <source>
        <dbReference type="ARBA" id="ARBA00004496"/>
    </source>
</evidence>
<dbReference type="GO" id="GO:0016236">
    <property type="term" value="P:macroautophagy"/>
    <property type="evidence" value="ECO:0007669"/>
    <property type="project" value="UniProtKB-ARBA"/>
</dbReference>
<dbReference type="InterPro" id="IPR014041">
    <property type="entry name" value="ESCRT-II_cplx_Vps25-sub_N"/>
</dbReference>
<dbReference type="Gene3D" id="1.10.10.10">
    <property type="entry name" value="Winged helix-like DNA-binding domain superfamily/Winged helix DNA-binding domain"/>
    <property type="match status" value="1"/>
</dbReference>
<dbReference type="AlphaFoldDB" id="A0AAJ7XEE6"/>
<evidence type="ECO:0000256" key="2">
    <source>
        <dbReference type="ARBA" id="ARBA00009674"/>
    </source>
</evidence>
<dbReference type="FunFam" id="1.10.10.570:FF:000001">
    <property type="entry name" value="vacuolar protein-sorting-associated protein 25"/>
    <property type="match status" value="1"/>
</dbReference>
<comment type="similarity">
    <text evidence="2">Belongs to the VPS25 family.</text>
</comment>
<reference evidence="9" key="1">
    <citation type="submission" date="2025-08" db="UniProtKB">
        <authorList>
            <consortium name="RefSeq"/>
        </authorList>
    </citation>
    <scope>IDENTIFICATION</scope>
    <source>
        <tissue evidence="9">Sperm</tissue>
    </source>
</reference>
<dbReference type="Pfam" id="PF05871">
    <property type="entry name" value="ESCRT-II"/>
    <property type="match status" value="1"/>
</dbReference>
<dbReference type="GeneID" id="116954698"/>
<keyword evidence="8" id="KW-1185">Reference proteome</keyword>
<keyword evidence="5" id="KW-0963">Cytoplasm</keyword>
<comment type="subcellular location">
    <subcellularLocation>
        <location evidence="1">Cytoplasm</location>
    </subcellularLocation>
</comment>
<protein>
    <recommendedName>
        <fullName evidence="3">Vacuolar protein-sorting-associated protein 25</fullName>
    </recommendedName>
    <alternativeName>
        <fullName evidence="7">ESCRT-II complex subunit VPS25</fullName>
    </alternativeName>
</protein>
<keyword evidence="6" id="KW-0653">Protein transport</keyword>